<organism evidence="2">
    <name type="scientific">Opuntia streptacantha</name>
    <name type="common">Prickly pear cactus</name>
    <name type="synonym">Opuntia cardona</name>
    <dbReference type="NCBI Taxonomy" id="393608"/>
    <lineage>
        <taxon>Eukaryota</taxon>
        <taxon>Viridiplantae</taxon>
        <taxon>Streptophyta</taxon>
        <taxon>Embryophyta</taxon>
        <taxon>Tracheophyta</taxon>
        <taxon>Spermatophyta</taxon>
        <taxon>Magnoliopsida</taxon>
        <taxon>eudicotyledons</taxon>
        <taxon>Gunneridae</taxon>
        <taxon>Pentapetalae</taxon>
        <taxon>Caryophyllales</taxon>
        <taxon>Cactineae</taxon>
        <taxon>Cactaceae</taxon>
        <taxon>Opuntioideae</taxon>
        <taxon>Opuntia</taxon>
    </lineage>
</organism>
<sequence>MDKHQLHLASRENVSHQWISSQSLSLLGSSVKEGLHNLHQAHDQSVTRIAMLLWSIWKSRNAMIFDNEAPKPMGSLIRAKRTWAEWQLRMSVLNPHSTPPSHSSHNSEATRLIGWRSPPGGYLKLNFDGTHSSSGAAAGFVLRDWRGRLIQAGTRFLEDAPILVAEATAMRDGIKAALATGSRKLLVEGDNKIVIQAIKGQIHTPWQIQTLIQDIRNMIPPYVDCLFQHIYREGNLAADWMAKFGCLVRSVSILYFSFSFHRDFLSILMSDNLGSTLERRVA</sequence>
<dbReference type="GO" id="GO:0004523">
    <property type="term" value="F:RNA-DNA hybrid ribonuclease activity"/>
    <property type="evidence" value="ECO:0007669"/>
    <property type="project" value="InterPro"/>
</dbReference>
<dbReference type="SUPFAM" id="SSF53098">
    <property type="entry name" value="Ribonuclease H-like"/>
    <property type="match status" value="1"/>
</dbReference>
<dbReference type="Gene3D" id="3.30.420.10">
    <property type="entry name" value="Ribonuclease H-like superfamily/Ribonuclease H"/>
    <property type="match status" value="1"/>
</dbReference>
<dbReference type="InterPro" id="IPR002156">
    <property type="entry name" value="RNaseH_domain"/>
</dbReference>
<name>A0A7C9DFJ2_OPUST</name>
<dbReference type="PANTHER" id="PTHR47723:SF23">
    <property type="entry name" value="REVERSE TRANSCRIPTASE-LIKE PROTEIN"/>
    <property type="match status" value="1"/>
</dbReference>
<reference evidence="2" key="1">
    <citation type="journal article" date="2013" name="J. Plant Res.">
        <title>Effect of fungi and light on seed germination of three Opuntia species from semiarid lands of central Mexico.</title>
        <authorList>
            <person name="Delgado-Sanchez P."/>
            <person name="Jimenez-Bremont J.F."/>
            <person name="Guerrero-Gonzalez Mde L."/>
            <person name="Flores J."/>
        </authorList>
    </citation>
    <scope>NUCLEOTIDE SEQUENCE</scope>
    <source>
        <tissue evidence="2">Cladode</tissue>
    </source>
</reference>
<dbReference type="InterPro" id="IPR053151">
    <property type="entry name" value="RNase_H-like"/>
</dbReference>
<dbReference type="InterPro" id="IPR012337">
    <property type="entry name" value="RNaseH-like_sf"/>
</dbReference>
<protein>
    <recommendedName>
        <fullName evidence="1">RNase H type-1 domain-containing protein</fullName>
    </recommendedName>
</protein>
<dbReference type="GO" id="GO:0003676">
    <property type="term" value="F:nucleic acid binding"/>
    <property type="evidence" value="ECO:0007669"/>
    <property type="project" value="InterPro"/>
</dbReference>
<accession>A0A7C9DFJ2</accession>
<reference evidence="2" key="2">
    <citation type="submission" date="2020-07" db="EMBL/GenBank/DDBJ databases">
        <authorList>
            <person name="Vera ALvarez R."/>
            <person name="Arias-Moreno D.M."/>
            <person name="Jimenez-Jacinto V."/>
            <person name="Jimenez-Bremont J.F."/>
            <person name="Swaminathan K."/>
            <person name="Moose S.P."/>
            <person name="Guerrero-Gonzalez M.L."/>
            <person name="Marino-Ramirez L."/>
            <person name="Landsman D."/>
            <person name="Rodriguez-Kessler M."/>
            <person name="Delgado-Sanchez P."/>
        </authorList>
    </citation>
    <scope>NUCLEOTIDE SEQUENCE</scope>
    <source>
        <tissue evidence="2">Cladode</tissue>
    </source>
</reference>
<evidence type="ECO:0000259" key="1">
    <source>
        <dbReference type="Pfam" id="PF13456"/>
    </source>
</evidence>
<dbReference type="InterPro" id="IPR044730">
    <property type="entry name" value="RNase_H-like_dom_plant"/>
</dbReference>
<dbReference type="InterPro" id="IPR036397">
    <property type="entry name" value="RNaseH_sf"/>
</dbReference>
<dbReference type="Pfam" id="PF13456">
    <property type="entry name" value="RVT_3"/>
    <property type="match status" value="1"/>
</dbReference>
<dbReference type="CDD" id="cd06222">
    <property type="entry name" value="RNase_H_like"/>
    <property type="match status" value="1"/>
</dbReference>
<dbReference type="AlphaFoldDB" id="A0A7C9DFJ2"/>
<evidence type="ECO:0000313" key="2">
    <source>
        <dbReference type="EMBL" id="MBA4640946.1"/>
    </source>
</evidence>
<dbReference type="PANTHER" id="PTHR47723">
    <property type="entry name" value="OS05G0353850 PROTEIN"/>
    <property type="match status" value="1"/>
</dbReference>
<feature type="domain" description="RNase H type-1" evidence="1">
    <location>
        <begin position="126"/>
        <end position="244"/>
    </location>
</feature>
<dbReference type="EMBL" id="GISG01122031">
    <property type="protein sequence ID" value="MBA4640946.1"/>
    <property type="molecule type" value="Transcribed_RNA"/>
</dbReference>
<proteinExistence type="predicted"/>